<evidence type="ECO:0000259" key="2">
    <source>
        <dbReference type="Pfam" id="PF01764"/>
    </source>
</evidence>
<evidence type="ECO:0000256" key="1">
    <source>
        <dbReference type="SAM" id="SignalP"/>
    </source>
</evidence>
<keyword evidence="5" id="KW-1185">Reference proteome</keyword>
<feature type="chain" id="PRO_5035359782" evidence="1">
    <location>
        <begin position="17"/>
        <end position="286"/>
    </location>
</feature>
<dbReference type="GO" id="GO:0006629">
    <property type="term" value="P:lipid metabolic process"/>
    <property type="evidence" value="ECO:0007669"/>
    <property type="project" value="InterPro"/>
</dbReference>
<dbReference type="AlphaFoldDB" id="A0A1I7S5F8"/>
<dbReference type="eggNOG" id="KOG4569">
    <property type="taxonomic scope" value="Eukaryota"/>
</dbReference>
<dbReference type="SMR" id="A0A1I7S5F8"/>
<sequence>MLNILIGLSAVSLALATGFNETLAKEKFLVLAESAYTDWPEKCLKKNFGEANVTKTVTTKCGTKLGEWRVCYGYTGVSHKEKAVFLAYRGTISGIQLFYEVARTAFVKEVDAKIGGKVAAYFYTVYNNLRKGGLNAEFVRLTKAFPGYDVWISGHSLGGALASIATAEAIKVDGIKGDKVKLITFGEPRTGDAAYSKRYDDIVKYGYRVINSGDIVAQVPPKDFKGYAHHKTEVWYPHGMSKGSKYQVYTENESAKGFNSRAPLNSVSDHMKYYGKLLVQYRLTGC</sequence>
<dbReference type="CDD" id="cd00519">
    <property type="entry name" value="Lipase_3"/>
    <property type="match status" value="1"/>
</dbReference>
<keyword evidence="1" id="KW-0732">Signal</keyword>
<dbReference type="WBParaSite" id="BXY_0824300.1">
    <property type="protein sequence ID" value="BXY_0824300.1"/>
    <property type="gene ID" value="BXY_0824300"/>
</dbReference>
<dbReference type="PANTHER" id="PTHR45908">
    <property type="entry name" value="PROTEIN CBG11750-RELATED"/>
    <property type="match status" value="1"/>
</dbReference>
<reference evidence="6" key="1">
    <citation type="submission" date="2016-11" db="UniProtKB">
        <authorList>
            <consortium name="WormBaseParasite"/>
        </authorList>
    </citation>
    <scope>IDENTIFICATION</scope>
</reference>
<evidence type="ECO:0000313" key="4">
    <source>
        <dbReference type="Proteomes" id="UP000095284"/>
    </source>
</evidence>
<dbReference type="Proteomes" id="UP000582659">
    <property type="component" value="Unassembled WGS sequence"/>
</dbReference>
<dbReference type="InterPro" id="IPR029058">
    <property type="entry name" value="AB_hydrolase_fold"/>
</dbReference>
<accession>A0A1I7S5F8</accession>
<dbReference type="SUPFAM" id="SSF53474">
    <property type="entry name" value="alpha/beta-Hydrolases"/>
    <property type="match status" value="1"/>
</dbReference>
<dbReference type="EMBL" id="CAJFCV020000004">
    <property type="protein sequence ID" value="CAG9118028.1"/>
    <property type="molecule type" value="Genomic_DNA"/>
</dbReference>
<reference evidence="3" key="2">
    <citation type="submission" date="2020-09" db="EMBL/GenBank/DDBJ databases">
        <authorList>
            <person name="Kikuchi T."/>
        </authorList>
    </citation>
    <scope>NUCLEOTIDE SEQUENCE</scope>
    <source>
        <strain evidence="3">Ka4C1</strain>
    </source>
</reference>
<dbReference type="Gene3D" id="3.40.50.1820">
    <property type="entry name" value="alpha/beta hydrolase"/>
    <property type="match status" value="1"/>
</dbReference>
<evidence type="ECO:0000313" key="3">
    <source>
        <dbReference type="EMBL" id="CAD5227651.1"/>
    </source>
</evidence>
<dbReference type="EMBL" id="CAJFDI010000004">
    <property type="protein sequence ID" value="CAD5227651.1"/>
    <property type="molecule type" value="Genomic_DNA"/>
</dbReference>
<protein>
    <submittedName>
        <fullName evidence="3">(pine wood nematode) hypothetical protein</fullName>
    </submittedName>
    <submittedName>
        <fullName evidence="6">Lipase_3 domain-containing protein</fullName>
    </submittedName>
</protein>
<name>A0A1I7S5F8_BURXY</name>
<feature type="domain" description="Fungal lipase-type" evidence="2">
    <location>
        <begin position="86"/>
        <end position="223"/>
    </location>
</feature>
<dbReference type="OrthoDB" id="5866690at2759"/>
<evidence type="ECO:0000313" key="6">
    <source>
        <dbReference type="WBParaSite" id="BXY_0824300.1"/>
    </source>
</evidence>
<dbReference type="Proteomes" id="UP000095284">
    <property type="component" value="Unplaced"/>
</dbReference>
<proteinExistence type="predicted"/>
<feature type="signal peptide" evidence="1">
    <location>
        <begin position="1"/>
        <end position="16"/>
    </location>
</feature>
<dbReference type="InterPro" id="IPR002921">
    <property type="entry name" value="Fungal_lipase-type"/>
</dbReference>
<dbReference type="Proteomes" id="UP000659654">
    <property type="component" value="Unassembled WGS sequence"/>
</dbReference>
<dbReference type="Pfam" id="PF01764">
    <property type="entry name" value="Lipase_3"/>
    <property type="match status" value="1"/>
</dbReference>
<evidence type="ECO:0000313" key="5">
    <source>
        <dbReference type="Proteomes" id="UP000659654"/>
    </source>
</evidence>
<organism evidence="4 6">
    <name type="scientific">Bursaphelenchus xylophilus</name>
    <name type="common">Pinewood nematode worm</name>
    <name type="synonym">Aphelenchoides xylophilus</name>
    <dbReference type="NCBI Taxonomy" id="6326"/>
    <lineage>
        <taxon>Eukaryota</taxon>
        <taxon>Metazoa</taxon>
        <taxon>Ecdysozoa</taxon>
        <taxon>Nematoda</taxon>
        <taxon>Chromadorea</taxon>
        <taxon>Rhabditida</taxon>
        <taxon>Tylenchina</taxon>
        <taxon>Tylenchomorpha</taxon>
        <taxon>Aphelenchoidea</taxon>
        <taxon>Aphelenchoididae</taxon>
        <taxon>Bursaphelenchus</taxon>
    </lineage>
</organism>
<gene>
    <name evidence="3" type="ORF">BXYJ_LOCUS10056</name>
</gene>